<dbReference type="Gene3D" id="2.60.110.10">
    <property type="entry name" value="Thaumatin"/>
    <property type="match status" value="1"/>
</dbReference>
<dbReference type="PROSITE" id="PS51367">
    <property type="entry name" value="THAUMATIN_2"/>
    <property type="match status" value="1"/>
</dbReference>
<dbReference type="RefSeq" id="WP_031565200.1">
    <property type="nucleotide sequence ID" value="NZ_CAAAIS010000001.1"/>
</dbReference>
<dbReference type="Pfam" id="PF00314">
    <property type="entry name" value="Thaumatin"/>
    <property type="match status" value="1"/>
</dbReference>
<evidence type="ECO:0000313" key="3">
    <source>
        <dbReference type="Proteomes" id="UP000255297"/>
    </source>
</evidence>
<reference evidence="2 3" key="1">
    <citation type="submission" date="2018-06" db="EMBL/GenBank/DDBJ databases">
        <authorList>
            <consortium name="Pathogen Informatics"/>
            <person name="Doyle S."/>
        </authorList>
    </citation>
    <scope>NUCLEOTIDE SEQUENCE [LARGE SCALE GENOMIC DNA]</scope>
    <source>
        <strain evidence="2 3">NCTC11532</strain>
    </source>
</reference>
<name>A0A378LTF9_9GAMM</name>
<evidence type="ECO:0000313" key="2">
    <source>
        <dbReference type="EMBL" id="STY29630.1"/>
    </source>
</evidence>
<dbReference type="PANTHER" id="PTHR31013:SF2">
    <property type="entry name" value="THAUMATIN-LIKE PROTEIN"/>
    <property type="match status" value="1"/>
</dbReference>
<keyword evidence="1" id="KW-0732">Signal</keyword>
<dbReference type="InterPro" id="IPR001938">
    <property type="entry name" value="Thaumatin"/>
</dbReference>
<dbReference type="STRING" id="1122170.GCA_000701265_00658"/>
<dbReference type="Proteomes" id="UP000255297">
    <property type="component" value="Unassembled WGS sequence"/>
</dbReference>
<dbReference type="SMART" id="SM00205">
    <property type="entry name" value="THN"/>
    <property type="match status" value="1"/>
</dbReference>
<accession>A0A378LTF9</accession>
<evidence type="ECO:0000256" key="1">
    <source>
        <dbReference type="SAM" id="SignalP"/>
    </source>
</evidence>
<dbReference type="SUPFAM" id="SSF49870">
    <property type="entry name" value="Osmotin, thaumatin-like protein"/>
    <property type="match status" value="1"/>
</dbReference>
<organism evidence="2 3">
    <name type="scientific">Legionella wadsworthii</name>
    <dbReference type="NCBI Taxonomy" id="28088"/>
    <lineage>
        <taxon>Bacteria</taxon>
        <taxon>Pseudomonadati</taxon>
        <taxon>Pseudomonadota</taxon>
        <taxon>Gammaproteobacteria</taxon>
        <taxon>Legionellales</taxon>
        <taxon>Legionellaceae</taxon>
        <taxon>Legionella</taxon>
    </lineage>
</organism>
<feature type="chain" id="PRO_5016830147" evidence="1">
    <location>
        <begin position="23"/>
        <end position="807"/>
    </location>
</feature>
<dbReference type="AlphaFoldDB" id="A0A378LTF9"/>
<gene>
    <name evidence="2" type="ORF">NCTC11532_01828</name>
</gene>
<feature type="signal peptide" evidence="1">
    <location>
        <begin position="1"/>
        <end position="22"/>
    </location>
</feature>
<protein>
    <submittedName>
        <fullName evidence="2">Thaumatin domain-containing protein</fullName>
    </submittedName>
</protein>
<dbReference type="OrthoDB" id="7061668at2"/>
<dbReference type="EMBL" id="UGPB01000001">
    <property type="protein sequence ID" value="STY29630.1"/>
    <property type="molecule type" value="Genomic_DNA"/>
</dbReference>
<proteinExistence type="predicted"/>
<dbReference type="PANTHER" id="PTHR31013">
    <property type="entry name" value="THAUMATIN FAMILY PROTEIN-RELATED"/>
    <property type="match status" value="1"/>
</dbReference>
<dbReference type="InterPro" id="IPR037176">
    <property type="entry name" value="Osmotin/thaumatin-like_sf"/>
</dbReference>
<keyword evidence="3" id="KW-1185">Reference proteome</keyword>
<sequence length="807" mass="86023">MSCRWISRLLFFCFFFTSLTYAASTQKEDPIKIKYERNTIVVQNTSNKVVNLRDAKIQFNYYGRILKITNAQENIQGIHFQSQDLRQSGGNKVYTVTISTDKKNLLNPNASLKLKLVSDKKDVPHDFKFFTAPQPVNVTVSVQNKDWVETISVCNTSGASIPLKNIEFDFNYSKPMSNKIWGSPWAEWKLASQTGNQVVLIGGTPDTPALPSDPGCMNPLTIKFNASPSAPAPTGPFVFKAEMGNTPSVGNLHVSLASSPDGSLPNPSITIAGPNTNVQKAMTWGTSWDLTNLPVGSYTISGSTVSNGSQSYVATPVNAQVNSQQTTNANITYQPAPTAAVTVTLNNPPTAQVPLTLTGKNGTINQTVSNGTVLHLANDTYQVTSNIAGYNSVATPNPLVIPNATSLSISYTAINTGDAGSRKINFVNQCSFPVWFGFISGATPNKSGGETCATDADCYPNNTCVDRGAGGKHCFWTNPVPANNNFKLAPNGGVNSVVIPYTKLPNGATWSGAAAGRTNCTSAGCETADCGNGEGGCPAGRGFKQPATQAEFTFQTSATDFYDVSAVNGLNIPVAMTPVNTPVNSNDPYNCGAPGSTTPNTNIGACTWDLNPIYTEFNWVRAGGSACTSSSDCQSGSVCGLSVNPGKTPLLQKTCGKLIGYWNANEICGVQNNYGAPFNCQQQLPSPNNAYKMFQLLGCAPIPSCYQNGAQNNCCGCVNWDQEGVGVPPAPFTEQCVNSNNYWVSNVMPGLKWIKQACPSVYTYPYDDMSSTFVCRVMKDRNGTQVNSVDYTITFCPGGKTGGVSPS</sequence>